<dbReference type="GO" id="GO:0005524">
    <property type="term" value="F:ATP binding"/>
    <property type="evidence" value="ECO:0007669"/>
    <property type="project" value="InterPro"/>
</dbReference>
<dbReference type="GO" id="GO:0003723">
    <property type="term" value="F:RNA binding"/>
    <property type="evidence" value="ECO:0007669"/>
    <property type="project" value="InterPro"/>
</dbReference>
<dbReference type="InterPro" id="IPR027417">
    <property type="entry name" value="P-loop_NTPase"/>
</dbReference>
<dbReference type="GO" id="GO:0006353">
    <property type="term" value="P:DNA-templated transcription termination"/>
    <property type="evidence" value="ECO:0007669"/>
    <property type="project" value="InterPro"/>
</dbReference>
<reference evidence="1" key="1">
    <citation type="journal article" date="2013" name="Environ. Microbiol.">
        <title>Microbiota from the distal guts of lean and obese adolescents exhibit partial functional redundancy besides clear differences in community structure.</title>
        <authorList>
            <person name="Ferrer M."/>
            <person name="Ruiz A."/>
            <person name="Lanza F."/>
            <person name="Haange S.B."/>
            <person name="Oberbach A."/>
            <person name="Till H."/>
            <person name="Bargiela R."/>
            <person name="Campoy C."/>
            <person name="Segura M.T."/>
            <person name="Richter M."/>
            <person name="von Bergen M."/>
            <person name="Seifert J."/>
            <person name="Suarez A."/>
        </authorList>
    </citation>
    <scope>NUCLEOTIDE SEQUENCE</scope>
</reference>
<comment type="caution">
    <text evidence="1">The sequence shown here is derived from an EMBL/GenBank/DDBJ whole genome shotgun (WGS) entry which is preliminary data.</text>
</comment>
<dbReference type="InterPro" id="IPR004665">
    <property type="entry name" value="Term_rho"/>
</dbReference>
<dbReference type="GO" id="GO:0008186">
    <property type="term" value="F:ATP-dependent activity, acting on RNA"/>
    <property type="evidence" value="ECO:0007669"/>
    <property type="project" value="InterPro"/>
</dbReference>
<dbReference type="PANTHER" id="PTHR46425:SF1">
    <property type="entry name" value="TRANSCRIPTION TERMINATION FACTOR RHO"/>
    <property type="match status" value="1"/>
</dbReference>
<sequence length="181" mass="20094">SRHVKVAEMVLEKAKRMVECGHDVVIFLDSITRLARAYNSVQPASGKVLSGGVDANALHKPKRFFGAARNTEEKGSLTIIATALIDTGSKMDEVIFESSKARVTWSCSSTASWPTSASTRVDVIASGTRREDLLLPREVMNRTWVLRKYLSDMTPVEAMEFLQKQMGLTDTNEEFLATMNH</sequence>
<evidence type="ECO:0000313" key="1">
    <source>
        <dbReference type="EMBL" id="EKC43510.1"/>
    </source>
</evidence>
<dbReference type="SUPFAM" id="SSF52540">
    <property type="entry name" value="P-loop containing nucleoside triphosphate hydrolases"/>
    <property type="match status" value="1"/>
</dbReference>
<dbReference type="PANTHER" id="PTHR46425">
    <property type="entry name" value="TRANSCRIPTION TERMINATION FACTOR RHO"/>
    <property type="match status" value="1"/>
</dbReference>
<name>K1RPG9_9ZZZZ</name>
<organism evidence="1">
    <name type="scientific">human gut metagenome</name>
    <dbReference type="NCBI Taxonomy" id="408170"/>
    <lineage>
        <taxon>unclassified sequences</taxon>
        <taxon>metagenomes</taxon>
        <taxon>organismal metagenomes</taxon>
    </lineage>
</organism>
<gene>
    <name evidence="1" type="ORF">OBE_17963</name>
</gene>
<accession>K1RPG9</accession>
<dbReference type="AlphaFoldDB" id="K1RPG9"/>
<dbReference type="EMBL" id="AJWZ01011988">
    <property type="protein sequence ID" value="EKC43510.1"/>
    <property type="molecule type" value="Genomic_DNA"/>
</dbReference>
<proteinExistence type="predicted"/>
<protein>
    <submittedName>
        <fullName evidence="1">Transcription termination factor Rho</fullName>
    </submittedName>
</protein>
<feature type="non-terminal residue" evidence="1">
    <location>
        <position position="1"/>
    </location>
</feature>
<dbReference type="Gene3D" id="3.40.50.300">
    <property type="entry name" value="P-loop containing nucleotide triphosphate hydrolases"/>
    <property type="match status" value="1"/>
</dbReference>